<accession>A0ACC8X8W4</accession>
<dbReference type="Proteomes" id="UP000188605">
    <property type="component" value="Unassembled WGS sequence"/>
</dbReference>
<dbReference type="EMBL" id="LJDB01000083">
    <property type="protein sequence ID" value="ONI38577.1"/>
    <property type="molecule type" value="Genomic_DNA"/>
</dbReference>
<evidence type="ECO:0000313" key="1">
    <source>
        <dbReference type="EMBL" id="ONI38577.1"/>
    </source>
</evidence>
<proteinExistence type="predicted"/>
<gene>
    <name evidence="1" type="ORF">AN396_10305</name>
</gene>
<name>A0ACC8X8W4_9FIRM</name>
<organism evidence="1 2">
    <name type="scientific">Candidatus Epulonipiscium fishelsonii</name>
    <dbReference type="NCBI Taxonomy" id="77094"/>
    <lineage>
        <taxon>Bacteria</taxon>
        <taxon>Bacillati</taxon>
        <taxon>Bacillota</taxon>
        <taxon>Clostridia</taxon>
        <taxon>Lachnospirales</taxon>
        <taxon>Lachnospiraceae</taxon>
        <taxon>Candidatus Epulonipiscium</taxon>
    </lineage>
</organism>
<comment type="caution">
    <text evidence="1">The sequence shown here is derived from an EMBL/GenBank/DDBJ whole genome shotgun (WGS) entry which is preliminary data.</text>
</comment>
<reference evidence="1" key="1">
    <citation type="submission" date="2016-08" db="EMBL/GenBank/DDBJ databases">
        <authorList>
            <person name="Ngugi D.K."/>
            <person name="Miyake S."/>
            <person name="Stingl U."/>
        </authorList>
    </citation>
    <scope>NUCLEOTIDE SEQUENCE</scope>
    <source>
        <strain evidence="1">SCG-B11WGA-EpuloA1</strain>
    </source>
</reference>
<evidence type="ECO:0000313" key="2">
    <source>
        <dbReference type="Proteomes" id="UP000188605"/>
    </source>
</evidence>
<sequence>MKRLLYILITISITLSLFISWHRIIAEKNQNNIQIGIRYEDLVAMSLDEDKKIEELLNEFKDRSVTTILFKQKDFNYNDLQMASDMGFIVSPELEDNTQIEKLRQIENLGYIFFGNSQIDTTPALIEFVSQYGLGFIEFFSQDQAGFDELAEATKDENGRYQVIRMYSDEKVPSISTPDTVDRLELALTERNIKMFVFVYEDPKSLYSDLSEFIYRARTKGYVICDEKLEYTYQQTPKIFLVFIGLSTVAFSILLSISLGIKKIGITLSCLMAIAYIAGLFIEKDIVLQGMALITSIVFPVYAIVKFCSESNTSKDVIKNFIQVLITTLIGASTIVGLLSHANYNLGLDGFRGVKLAHVAPLIITAVIVLYINHKQILNELKNLRIKKSILITCCILAGIFGAGVVIVYITRTGNGEISDIEKVFRSALDNLLGIRPRTKEFLIGYPALLVGLYFNLKIIKCPAIIIGTIGPISLINTFAHLHTPLMVSIIRSIYSVGFGVIIGGILIYFLKFSFKI</sequence>
<protein>
    <submittedName>
        <fullName evidence="1">Uncharacterized protein</fullName>
    </submittedName>
</protein>
<keyword evidence="2" id="KW-1185">Reference proteome</keyword>